<organism evidence="2 3">
    <name type="scientific">Candidatus Collierbacteria bacterium GW2011_GWC2_43_12</name>
    <dbReference type="NCBI Taxonomy" id="1618390"/>
    <lineage>
        <taxon>Bacteria</taxon>
        <taxon>Candidatus Collieribacteriota</taxon>
    </lineage>
</organism>
<reference evidence="2 3" key="1">
    <citation type="journal article" date="2015" name="Nature">
        <title>rRNA introns, odd ribosomes, and small enigmatic genomes across a large radiation of phyla.</title>
        <authorList>
            <person name="Brown C.T."/>
            <person name="Hug L.A."/>
            <person name="Thomas B.C."/>
            <person name="Sharon I."/>
            <person name="Castelle C.J."/>
            <person name="Singh A."/>
            <person name="Wilkins M.J."/>
            <person name="Williams K.H."/>
            <person name="Banfield J.F."/>
        </authorList>
    </citation>
    <scope>NUCLEOTIDE SEQUENCE [LARGE SCALE GENOMIC DNA]</scope>
</reference>
<evidence type="ECO:0000313" key="3">
    <source>
        <dbReference type="Proteomes" id="UP000033980"/>
    </source>
</evidence>
<name>A0A0G1G3Z6_9BACT</name>
<dbReference type="EMBL" id="LCFK01000018">
    <property type="protein sequence ID" value="KKS93673.1"/>
    <property type="molecule type" value="Genomic_DNA"/>
</dbReference>
<dbReference type="AlphaFoldDB" id="A0A0G1G3Z6"/>
<keyword evidence="1" id="KW-0732">Signal</keyword>
<feature type="chain" id="PRO_5002537311" evidence="1">
    <location>
        <begin position="21"/>
        <end position="121"/>
    </location>
</feature>
<dbReference type="Proteomes" id="UP000033980">
    <property type="component" value="Unassembled WGS sequence"/>
</dbReference>
<proteinExistence type="predicted"/>
<protein>
    <submittedName>
        <fullName evidence="2">Uncharacterized protein</fullName>
    </submittedName>
</protein>
<gene>
    <name evidence="2" type="ORF">UV68_C0018G0006</name>
</gene>
<sequence>MTKQSMLLGLASLALIGAMVAPKAILAYKGDPNVKGPNYTVDRHEAMQKAFETRDYNTWKGLMSGQGRVSLVINVENFSKFAEAHELAEQGKIAEANAIRSELGLGNGSGSGRGTGCGMNR</sequence>
<comment type="caution">
    <text evidence="2">The sequence shown here is derived from an EMBL/GenBank/DDBJ whole genome shotgun (WGS) entry which is preliminary data.</text>
</comment>
<feature type="signal peptide" evidence="1">
    <location>
        <begin position="1"/>
        <end position="20"/>
    </location>
</feature>
<evidence type="ECO:0000313" key="2">
    <source>
        <dbReference type="EMBL" id="KKS93673.1"/>
    </source>
</evidence>
<evidence type="ECO:0000256" key="1">
    <source>
        <dbReference type="SAM" id="SignalP"/>
    </source>
</evidence>
<accession>A0A0G1G3Z6</accession>